<organism evidence="1 2">
    <name type="scientific">Syntrophotalea carbinolica (strain DSM 2380 / NBRC 103641 / GraBd1)</name>
    <name type="common">Pelobacter carbinolicus</name>
    <dbReference type="NCBI Taxonomy" id="338963"/>
    <lineage>
        <taxon>Bacteria</taxon>
        <taxon>Pseudomonadati</taxon>
        <taxon>Thermodesulfobacteriota</taxon>
        <taxon>Desulfuromonadia</taxon>
        <taxon>Desulfuromonadales</taxon>
        <taxon>Syntrophotaleaceae</taxon>
        <taxon>Syntrophotalea</taxon>
    </lineage>
</organism>
<proteinExistence type="predicted"/>
<dbReference type="KEGG" id="pca:Pcar_3287"/>
<dbReference type="AlphaFoldDB" id="Q0C6N1"/>
<keyword evidence="2" id="KW-1185">Reference proteome</keyword>
<name>Q0C6N1_SYNC1</name>
<sequence>MGENVFILHENRIENGLPIHGGPFFCMKIFPRAQYGLVVIIKRTHQSKQCLLSSNPPPDLK</sequence>
<dbReference type="HOGENOM" id="CLU_2918589_0_0_7"/>
<accession>Q0C6N1</accession>
<evidence type="ECO:0000313" key="2">
    <source>
        <dbReference type="Proteomes" id="UP000002534"/>
    </source>
</evidence>
<protein>
    <submittedName>
        <fullName evidence="1">Uncharacterized protein</fullName>
    </submittedName>
</protein>
<dbReference type="STRING" id="338963.Pcar_3287"/>
<reference evidence="1 2" key="2">
    <citation type="journal article" date="2012" name="BMC Genomics">
        <title>The genome of Pelobacter carbinolicus reveals surprising metabolic capabilities and physiological features.</title>
        <authorList>
            <person name="Aklujkar M."/>
            <person name="Haveman S.A."/>
            <person name="Didonato R.Jr."/>
            <person name="Chertkov O."/>
            <person name="Han C.S."/>
            <person name="Land M.L."/>
            <person name="Brown P."/>
            <person name="Lovley D.R."/>
        </authorList>
    </citation>
    <scope>NUCLEOTIDE SEQUENCE [LARGE SCALE GENOMIC DNA]</scope>
    <source>
        <strain evidence="2">DSM 2380 / NBRC 103641 / GraBd1</strain>
    </source>
</reference>
<evidence type="ECO:0000313" key="1">
    <source>
        <dbReference type="EMBL" id="ABI81906.1"/>
    </source>
</evidence>
<dbReference type="Proteomes" id="UP000002534">
    <property type="component" value="Chromosome"/>
</dbReference>
<gene>
    <name evidence="1" type="ordered locus">Pcar_3287</name>
</gene>
<dbReference type="EMBL" id="CP000142">
    <property type="protein sequence ID" value="ABI81906.1"/>
    <property type="molecule type" value="Genomic_DNA"/>
</dbReference>
<reference evidence="2" key="1">
    <citation type="submission" date="2005-10" db="EMBL/GenBank/DDBJ databases">
        <title>Complete sequence of Pelobacter carbinolicus DSM 2380.</title>
        <authorList>
            <person name="Copeland A."/>
            <person name="Lucas S."/>
            <person name="Lapidus A."/>
            <person name="Barry K."/>
            <person name="Detter J.C."/>
            <person name="Glavina T."/>
            <person name="Hammon N."/>
            <person name="Israni S."/>
            <person name="Pitluck S."/>
            <person name="Chertkov O."/>
            <person name="Schmutz J."/>
            <person name="Larimer F."/>
            <person name="Land M."/>
            <person name="Kyrpides N."/>
            <person name="Ivanova N."/>
            <person name="Richardson P."/>
        </authorList>
    </citation>
    <scope>NUCLEOTIDE SEQUENCE [LARGE SCALE GENOMIC DNA]</scope>
    <source>
        <strain evidence="2">DSM 2380 / NBRC 103641 / GraBd1</strain>
    </source>
</reference>